<dbReference type="GO" id="GO:0003924">
    <property type="term" value="F:GTPase activity"/>
    <property type="evidence" value="ECO:0007669"/>
    <property type="project" value="TreeGrafter"/>
</dbReference>
<evidence type="ECO:0000313" key="3">
    <source>
        <dbReference type="Proteomes" id="UP000197138"/>
    </source>
</evidence>
<dbReference type="GO" id="GO:0042256">
    <property type="term" value="P:cytosolic ribosome assembly"/>
    <property type="evidence" value="ECO:0007669"/>
    <property type="project" value="TreeGrafter"/>
</dbReference>
<name>A0A218XVF4_PUNGR</name>
<dbReference type="SUPFAM" id="SSF54980">
    <property type="entry name" value="EF-G C-terminal domain-like"/>
    <property type="match status" value="1"/>
</dbReference>
<organism evidence="2 3">
    <name type="scientific">Punica granatum</name>
    <name type="common">Pomegranate</name>
    <dbReference type="NCBI Taxonomy" id="22663"/>
    <lineage>
        <taxon>Eukaryota</taxon>
        <taxon>Viridiplantae</taxon>
        <taxon>Streptophyta</taxon>
        <taxon>Embryophyta</taxon>
        <taxon>Tracheophyta</taxon>
        <taxon>Spermatophyta</taxon>
        <taxon>Magnoliopsida</taxon>
        <taxon>eudicotyledons</taxon>
        <taxon>Gunneridae</taxon>
        <taxon>Pentapetalae</taxon>
        <taxon>rosids</taxon>
        <taxon>malvids</taxon>
        <taxon>Myrtales</taxon>
        <taxon>Lythraceae</taxon>
        <taxon>Punica</taxon>
    </lineage>
</organism>
<dbReference type="Pfam" id="PF00679">
    <property type="entry name" value="EFG_C"/>
    <property type="match status" value="1"/>
</dbReference>
<dbReference type="Gene3D" id="3.30.70.240">
    <property type="match status" value="1"/>
</dbReference>
<dbReference type="CDD" id="cd04096">
    <property type="entry name" value="eEF2_snRNP_like_C"/>
    <property type="match status" value="1"/>
</dbReference>
<protein>
    <submittedName>
        <fullName evidence="5">Elongation factor-like GTPase 1</fullName>
    </submittedName>
</protein>
<dbReference type="AlphaFoldDB" id="A0A218XVF4"/>
<dbReference type="GO" id="GO:1990904">
    <property type="term" value="C:ribonucleoprotein complex"/>
    <property type="evidence" value="ECO:0007669"/>
    <property type="project" value="TreeGrafter"/>
</dbReference>
<dbReference type="GO" id="GO:0043022">
    <property type="term" value="F:ribosome binding"/>
    <property type="evidence" value="ECO:0007669"/>
    <property type="project" value="TreeGrafter"/>
</dbReference>
<dbReference type="EMBL" id="MTKT01000725">
    <property type="protein sequence ID" value="OWM89027.1"/>
    <property type="molecule type" value="Genomic_DNA"/>
</dbReference>
<gene>
    <name evidence="5" type="primary">LOC116212741</name>
    <name evidence="2" type="ORF">CDL15_Pgr023437</name>
</gene>
<evidence type="ECO:0000259" key="1">
    <source>
        <dbReference type="SMART" id="SM00838"/>
    </source>
</evidence>
<dbReference type="SMART" id="SM00838">
    <property type="entry name" value="EFG_C"/>
    <property type="match status" value="1"/>
</dbReference>
<reference evidence="2" key="2">
    <citation type="submission" date="2017-06" db="EMBL/GenBank/DDBJ databases">
        <title>The pomegranate genome and the genomics of punicalagin biosynthesis.</title>
        <authorList>
            <person name="Xu C."/>
        </authorList>
    </citation>
    <scope>NUCLEOTIDE SEQUENCE [LARGE SCALE GENOMIC DNA]</scope>
    <source>
        <tissue evidence="2">Fresh leaf</tissue>
    </source>
</reference>
<sequence length="138" mass="15776">MYFRKLNTPTEYLGLMYDVLTKRRARVLKEEMQEGSPLFIVHAYVPVAESFGFADELRRWTSGAASALLVLSHWEAIPEDPFFVPKTEEEIEEFGDGSSVLPNTARKLIDAVRRRKGLPVEEKVVQHATKQRTLAQKV</sequence>
<reference evidence="4" key="3">
    <citation type="journal article" date="2020" name="Plant Biotechnol. J.">
        <title>The pomegranate (Punica granatum L.) draft genome dissects genetic divergence between soft- and hard-seeded cultivars.</title>
        <authorList>
            <person name="Luo X."/>
            <person name="Li H."/>
            <person name="Wu Z."/>
            <person name="Yao W."/>
            <person name="Zhao P."/>
            <person name="Cao D."/>
            <person name="Yu H."/>
            <person name="Li K."/>
            <person name="Poudel K."/>
            <person name="Zhao D."/>
            <person name="Zhang F."/>
            <person name="Xia X."/>
            <person name="Chen L."/>
            <person name="Wang Q."/>
            <person name="Jing D."/>
            <person name="Cao S."/>
        </authorList>
    </citation>
    <scope>NUCLEOTIDE SEQUENCE [LARGE SCALE GENOMIC DNA]</scope>
</reference>
<dbReference type="RefSeq" id="XP_031403277.1">
    <property type="nucleotide sequence ID" value="XM_031547417.1"/>
</dbReference>
<dbReference type="Proteomes" id="UP000515151">
    <property type="component" value="Chromosome 7"/>
</dbReference>
<dbReference type="Proteomes" id="UP000197138">
    <property type="component" value="Unassembled WGS sequence"/>
</dbReference>
<feature type="domain" description="Elongation factor EFG" evidence="1">
    <location>
        <begin position="1"/>
        <end position="85"/>
    </location>
</feature>
<dbReference type="GeneID" id="116212741"/>
<evidence type="ECO:0000313" key="2">
    <source>
        <dbReference type="EMBL" id="OWM89027.1"/>
    </source>
</evidence>
<dbReference type="InterPro" id="IPR035647">
    <property type="entry name" value="EFG_III/V"/>
</dbReference>
<reference evidence="5" key="4">
    <citation type="submission" date="2025-04" db="UniProtKB">
        <authorList>
            <consortium name="RefSeq"/>
        </authorList>
    </citation>
    <scope>IDENTIFICATION</scope>
    <source>
        <tissue evidence="5">Leaf</tissue>
    </source>
</reference>
<accession>A0A218XVF4</accession>
<dbReference type="InterPro" id="IPR000640">
    <property type="entry name" value="EFG_V-like"/>
</dbReference>
<proteinExistence type="predicted"/>
<evidence type="ECO:0000313" key="5">
    <source>
        <dbReference type="RefSeq" id="XP_031403277.1"/>
    </source>
</evidence>
<keyword evidence="4" id="KW-1185">Reference proteome</keyword>
<reference evidence="3" key="1">
    <citation type="journal article" date="2017" name="Plant J.">
        <title>The pomegranate (Punica granatum L.) genome and the genomics of punicalagin biosynthesis.</title>
        <authorList>
            <person name="Qin G."/>
            <person name="Xu C."/>
            <person name="Ming R."/>
            <person name="Tang H."/>
            <person name="Guyot R."/>
            <person name="Kramer E.M."/>
            <person name="Hu Y."/>
            <person name="Yi X."/>
            <person name="Qi Y."/>
            <person name="Xu X."/>
            <person name="Gao Z."/>
            <person name="Pan H."/>
            <person name="Jian J."/>
            <person name="Tian Y."/>
            <person name="Yue Z."/>
            <person name="Xu Y."/>
        </authorList>
    </citation>
    <scope>NUCLEOTIDE SEQUENCE [LARGE SCALE GENOMIC DNA]</scope>
    <source>
        <strain evidence="3">cv. Dabenzi</strain>
    </source>
</reference>
<dbReference type="PANTHER" id="PTHR42908">
    <property type="entry name" value="TRANSLATION ELONGATION FACTOR-RELATED"/>
    <property type="match status" value="1"/>
</dbReference>
<dbReference type="FunFam" id="3.30.70.240:FF:000006">
    <property type="entry name" value="Elongation factor like GTPase 1"/>
    <property type="match status" value="1"/>
</dbReference>
<evidence type="ECO:0000313" key="4">
    <source>
        <dbReference type="Proteomes" id="UP000515151"/>
    </source>
</evidence>
<dbReference type="GO" id="GO:0005829">
    <property type="term" value="C:cytosol"/>
    <property type="evidence" value="ECO:0007669"/>
    <property type="project" value="TreeGrafter"/>
</dbReference>
<dbReference type="OrthoDB" id="364892at2759"/>
<dbReference type="PANTHER" id="PTHR42908:SF3">
    <property type="entry name" value="ELONGATION FACTOR-LIKE GTPASE 1"/>
    <property type="match status" value="1"/>
</dbReference>